<keyword evidence="1" id="KW-1133">Transmembrane helix</keyword>
<keyword evidence="1" id="KW-0812">Transmembrane</keyword>
<evidence type="ECO:0000256" key="1">
    <source>
        <dbReference type="SAM" id="Phobius"/>
    </source>
</evidence>
<comment type="caution">
    <text evidence="2">The sequence shown here is derived from an EMBL/GenBank/DDBJ whole genome shotgun (WGS) entry which is preliminary data.</text>
</comment>
<evidence type="ECO:0000313" key="3">
    <source>
        <dbReference type="Proteomes" id="UP000030136"/>
    </source>
</evidence>
<reference evidence="2 3" key="1">
    <citation type="submission" date="2014-08" db="EMBL/GenBank/DDBJ databases">
        <title>Porphyromonas crevioricanis strain:COT-253_OH1447 Genome sequencing.</title>
        <authorList>
            <person name="Wallis C."/>
            <person name="Deusch O."/>
            <person name="O'Flynn C."/>
            <person name="Davis I."/>
            <person name="Jospin G."/>
            <person name="Darling A.E."/>
            <person name="Coil D.A."/>
            <person name="Alexiev A."/>
            <person name="Horsfall A."/>
            <person name="Kirkwood N."/>
            <person name="Harris S."/>
            <person name="Eisen J.A."/>
        </authorList>
    </citation>
    <scope>NUCLEOTIDE SEQUENCE [LARGE SCALE GENOMIC DNA]</scope>
    <source>
        <strain evidence="3">COT-253 OH1447</strain>
    </source>
</reference>
<dbReference type="AlphaFoldDB" id="A0AB34PHW7"/>
<keyword evidence="1" id="KW-0472">Membrane</keyword>
<feature type="transmembrane region" description="Helical" evidence="1">
    <location>
        <begin position="39"/>
        <end position="61"/>
    </location>
</feature>
<sequence>MISAFNYCGDTWPVPDCKYTLYQWCSINYYYLWRDVRQVFYALLHVKPVLGVLLAGSHLIFHKKILF</sequence>
<proteinExistence type="predicted"/>
<evidence type="ECO:0000313" key="2">
    <source>
        <dbReference type="EMBL" id="KGN96309.1"/>
    </source>
</evidence>
<dbReference type="EMBL" id="JQJC01000007">
    <property type="protein sequence ID" value="KGN96309.1"/>
    <property type="molecule type" value="Genomic_DNA"/>
</dbReference>
<protein>
    <submittedName>
        <fullName evidence="2">Uncharacterized protein</fullName>
    </submittedName>
</protein>
<accession>A0AB34PHW7</accession>
<gene>
    <name evidence="2" type="ORF">HQ38_02015</name>
</gene>
<name>A0AB34PHW7_9PORP</name>
<organism evidence="2 3">
    <name type="scientific">Porphyromonas crevioricanis</name>
    <dbReference type="NCBI Taxonomy" id="393921"/>
    <lineage>
        <taxon>Bacteria</taxon>
        <taxon>Pseudomonadati</taxon>
        <taxon>Bacteroidota</taxon>
        <taxon>Bacteroidia</taxon>
        <taxon>Bacteroidales</taxon>
        <taxon>Porphyromonadaceae</taxon>
        <taxon>Porphyromonas</taxon>
    </lineage>
</organism>
<dbReference type="Proteomes" id="UP000030136">
    <property type="component" value="Unassembled WGS sequence"/>
</dbReference>